<reference evidence="2" key="1">
    <citation type="journal article" date="2019" name="Int. J. Syst. Evol. Microbiol.">
        <title>The Global Catalogue of Microorganisms (GCM) 10K type strain sequencing project: providing services to taxonomists for standard genome sequencing and annotation.</title>
        <authorList>
            <consortium name="The Broad Institute Genomics Platform"/>
            <consortium name="The Broad Institute Genome Sequencing Center for Infectious Disease"/>
            <person name="Wu L."/>
            <person name="Ma J."/>
        </authorList>
    </citation>
    <scope>NUCLEOTIDE SEQUENCE [LARGE SCALE GENOMIC DNA]</scope>
    <source>
        <strain evidence="2">CGMCC 4.7426</strain>
    </source>
</reference>
<proteinExistence type="predicted"/>
<dbReference type="Pfam" id="PF13030">
    <property type="entry name" value="DUF3891"/>
    <property type="match status" value="1"/>
</dbReference>
<evidence type="ECO:0000313" key="1">
    <source>
        <dbReference type="EMBL" id="MFC4559565.1"/>
    </source>
</evidence>
<sequence>MIVREHSSGFIMIEQDHHAHLSGEMAMALRNEFFAGKKLRQSVEYAIHQHDYGWKMLDKQPFWNDKQQAPYTFTDFPVLPKMVFYKHGIDEVEKQDAYAGLLCSRHYTGFLLNDSSKEAKSFVKEEKNRQKQIFEDLEDIDRETYNFHYGLVQLFDNLSLFLCLNEPGASKDNEHPFFREGIPLSESLAVIGKDKMDIWWEDVHTVFIGKPLFDTAINLNLRQKYVTKESIAAKGLIESYQVAKTEEKTIEIKAKDR</sequence>
<dbReference type="InterPro" id="IPR024992">
    <property type="entry name" value="DUF3891"/>
</dbReference>
<dbReference type="RefSeq" id="WP_390297973.1">
    <property type="nucleotide sequence ID" value="NZ_JBHSFU010000009.1"/>
</dbReference>
<evidence type="ECO:0000313" key="2">
    <source>
        <dbReference type="Proteomes" id="UP001595989"/>
    </source>
</evidence>
<accession>A0ABV9DL24</accession>
<organism evidence="1 2">
    <name type="scientific">Virgibacillus kekensis</name>
    <dbReference type="NCBI Taxonomy" id="202261"/>
    <lineage>
        <taxon>Bacteria</taxon>
        <taxon>Bacillati</taxon>
        <taxon>Bacillota</taxon>
        <taxon>Bacilli</taxon>
        <taxon>Bacillales</taxon>
        <taxon>Bacillaceae</taxon>
        <taxon>Virgibacillus</taxon>
    </lineage>
</organism>
<protein>
    <submittedName>
        <fullName evidence="1">DUF3891 family protein</fullName>
    </submittedName>
</protein>
<gene>
    <name evidence="1" type="ORF">ACFO3D_15300</name>
</gene>
<name>A0ABV9DL24_9BACI</name>
<dbReference type="EMBL" id="JBHSFU010000009">
    <property type="protein sequence ID" value="MFC4559565.1"/>
    <property type="molecule type" value="Genomic_DNA"/>
</dbReference>
<comment type="caution">
    <text evidence="1">The sequence shown here is derived from an EMBL/GenBank/DDBJ whole genome shotgun (WGS) entry which is preliminary data.</text>
</comment>
<dbReference type="Proteomes" id="UP001595989">
    <property type="component" value="Unassembled WGS sequence"/>
</dbReference>
<keyword evidence="2" id="KW-1185">Reference proteome</keyword>